<protein>
    <recommendedName>
        <fullName evidence="4">Lipoprotein</fullName>
    </recommendedName>
</protein>
<keyword evidence="3" id="KW-1185">Reference proteome</keyword>
<evidence type="ECO:0000313" key="3">
    <source>
        <dbReference type="Proteomes" id="UP000006640"/>
    </source>
</evidence>
<evidence type="ECO:0008006" key="4">
    <source>
        <dbReference type="Google" id="ProtNLM"/>
    </source>
</evidence>
<dbReference type="PROSITE" id="PS51257">
    <property type="entry name" value="PROKAR_LIPOPROTEIN"/>
    <property type="match status" value="1"/>
</dbReference>
<evidence type="ECO:0000313" key="2">
    <source>
        <dbReference type="EMBL" id="ADG89905.1"/>
    </source>
</evidence>
<dbReference type="HOGENOM" id="CLU_1277115_0_0_11"/>
<name>D6Y8U3_THEBD</name>
<organism evidence="2 3">
    <name type="scientific">Thermobispora bispora (strain ATCC 19993 / DSM 43833 / CBS 139.67 / JCM 10125 / KCTC 9307 / NBRC 14880 / R51)</name>
    <dbReference type="NCBI Taxonomy" id="469371"/>
    <lineage>
        <taxon>Bacteria</taxon>
        <taxon>Bacillati</taxon>
        <taxon>Actinomycetota</taxon>
        <taxon>Actinomycetes</taxon>
        <taxon>Streptosporangiales</taxon>
        <taxon>Streptosporangiaceae</taxon>
        <taxon>Thermobispora</taxon>
    </lineage>
</organism>
<dbReference type="KEGG" id="tbi:Tbis_3215"/>
<gene>
    <name evidence="2" type="ordered locus">Tbis_3215</name>
</gene>
<proteinExistence type="predicted"/>
<sequence>MGRRTWIPGILVLALTLSGCGMLGFQGDVSARDVSQTESRAEQNTTEDREQNTQDAEAQAQRDASAEQAGSATPGVADTSKAIIKATFDAPFAPNGKVDVAIHSFKRRGKLVDLVFSLTPRLPEGQEHHEKQLSPFDILGDQSFTVTLIDTVNMKRHVVVKDSRGKELKPDDVWTETHLGQPMVLTYTFAAPPENVTKMDVHIANWAPFTDVPLES</sequence>
<accession>D6Y8U3</accession>
<evidence type="ECO:0000256" key="1">
    <source>
        <dbReference type="SAM" id="MobiDB-lite"/>
    </source>
</evidence>
<dbReference type="AlphaFoldDB" id="D6Y8U3"/>
<reference evidence="2 3" key="1">
    <citation type="submission" date="2010-01" db="EMBL/GenBank/DDBJ databases">
        <title>The complete genome of Thermobispora bispora DSM 43833.</title>
        <authorList>
            <consortium name="US DOE Joint Genome Institute (JGI-PGF)"/>
            <person name="Lucas S."/>
            <person name="Copeland A."/>
            <person name="Lapidus A."/>
            <person name="Glavina del Rio T."/>
            <person name="Dalin E."/>
            <person name="Tice H."/>
            <person name="Bruce D."/>
            <person name="Goodwin L."/>
            <person name="Pitluck S."/>
            <person name="Kyrpides N."/>
            <person name="Mavromatis K."/>
            <person name="Ivanova N."/>
            <person name="Mikhailova N."/>
            <person name="Chertkov O."/>
            <person name="Brettin T."/>
            <person name="Detter J.C."/>
            <person name="Han C."/>
            <person name="Larimer F."/>
            <person name="Land M."/>
            <person name="Hauser L."/>
            <person name="Markowitz V."/>
            <person name="Cheng J.-F."/>
            <person name="Hugenholtz P."/>
            <person name="Woyke T."/>
            <person name="Wu D."/>
            <person name="Jando M."/>
            <person name="Schneider S."/>
            <person name="Klenk H.-P."/>
            <person name="Eisen J.A."/>
        </authorList>
    </citation>
    <scope>NUCLEOTIDE SEQUENCE [LARGE SCALE GENOMIC DNA]</scope>
    <source>
        <strain evidence="3">ATCC 19993 / DSM 43833 / CBS 139.67 / JCM 10125 / KCTC 9307 / NBRC 14880 / R51</strain>
    </source>
</reference>
<feature type="compositionally biased region" description="Polar residues" evidence="1">
    <location>
        <begin position="34"/>
        <end position="44"/>
    </location>
</feature>
<dbReference type="eggNOG" id="ENOG5033GHA">
    <property type="taxonomic scope" value="Bacteria"/>
</dbReference>
<dbReference type="Proteomes" id="UP000006640">
    <property type="component" value="Chromosome"/>
</dbReference>
<dbReference type="RefSeq" id="WP_013133438.1">
    <property type="nucleotide sequence ID" value="NC_014165.1"/>
</dbReference>
<dbReference type="OrthoDB" id="3535217at2"/>
<feature type="region of interest" description="Disordered" evidence="1">
    <location>
        <begin position="34"/>
        <end position="76"/>
    </location>
</feature>
<dbReference type="EMBL" id="CP001874">
    <property type="protein sequence ID" value="ADG89905.1"/>
    <property type="molecule type" value="Genomic_DNA"/>
</dbReference>
<dbReference type="STRING" id="469371.Tbis_3215"/>